<dbReference type="SUPFAM" id="SSF53901">
    <property type="entry name" value="Thiolase-like"/>
    <property type="match status" value="1"/>
</dbReference>
<sequence length="323" mass="35007">MFAQILGTGSYLPKKILSNEDISKFVDTSDEWIKQRVGIENRHCADEKETTTFMATEAAKEALKASNISAQDIDAIIVATSTADHIMPSTASMVQTQLEINNFKIRCFDVSAACSGFVYALDIAKQYIENNIAKNILVIGSERMTRVLDWSDRSTCVLFGDGAGAVVVSASNEKKILSSLLFTDGSCIEMLKVGSNLPKERGAPFTADAHLFMEGNKVFKSAVSRLSSLADELINDAGIEAKDIDWLVPHQANYRILNATANKINMPMSKVVTTLKDHGNTSAASIPLALDFAIKNKLIKPGDTIISEAFGAGFVWGGFIAKI</sequence>
<feature type="domain" description="Beta-ketoacyl-[acyl-carrier-protein] synthase III C-terminal" evidence="14">
    <location>
        <begin position="235"/>
        <end position="322"/>
    </location>
</feature>
<comment type="subunit">
    <text evidence="13">Homodimer.</text>
</comment>
<keyword evidence="5 13" id="KW-0444">Lipid biosynthesis</keyword>
<accession>A0A1J0KVX8</accession>
<evidence type="ECO:0000313" key="17">
    <source>
        <dbReference type="Proteomes" id="UP000182521"/>
    </source>
</evidence>
<feature type="active site" evidence="13">
    <location>
        <position position="114"/>
    </location>
</feature>
<evidence type="ECO:0000256" key="12">
    <source>
        <dbReference type="ARBA" id="ARBA00051096"/>
    </source>
</evidence>
<comment type="subcellular location">
    <subcellularLocation>
        <location evidence="13">Cytoplasm</location>
    </subcellularLocation>
</comment>
<evidence type="ECO:0000256" key="7">
    <source>
        <dbReference type="ARBA" id="ARBA00022832"/>
    </source>
</evidence>
<dbReference type="NCBIfam" id="TIGR00747">
    <property type="entry name" value="fabH"/>
    <property type="match status" value="1"/>
</dbReference>
<dbReference type="KEGG" id="frc:KX01_962"/>
<comment type="pathway">
    <text evidence="1 13">Lipid metabolism; fatty acid biosynthesis.</text>
</comment>
<evidence type="ECO:0000256" key="3">
    <source>
        <dbReference type="ARBA" id="ARBA00012333"/>
    </source>
</evidence>
<dbReference type="OrthoDB" id="9815506at2"/>
<gene>
    <name evidence="13 16" type="primary">fabH</name>
    <name evidence="16" type="ORF">KX01_962</name>
</gene>
<evidence type="ECO:0000256" key="10">
    <source>
        <dbReference type="ARBA" id="ARBA00023268"/>
    </source>
</evidence>
<keyword evidence="6 13" id="KW-0808">Transferase</keyword>
<keyword evidence="9 13" id="KW-0275">Fatty acid biosynthesis</keyword>
<keyword evidence="4 13" id="KW-0963">Cytoplasm</keyword>
<reference evidence="17" key="1">
    <citation type="submission" date="2014-10" db="EMBL/GenBank/DDBJ databases">
        <authorList>
            <person name="Kuske C.R."/>
            <person name="Challacombe J.F."/>
            <person name="Daligault H.E."/>
            <person name="Davenport K.W."/>
            <person name="Johnson S.L."/>
            <person name="Siddaramappa S."/>
            <person name="Petersen J.M."/>
        </authorList>
    </citation>
    <scope>NUCLEOTIDE SEQUENCE [LARGE SCALE GENOMIC DNA]</scope>
    <source>
        <strain evidence="17">CA97-1460</strain>
    </source>
</reference>
<dbReference type="PANTHER" id="PTHR34069:SF2">
    <property type="entry name" value="BETA-KETOACYL-[ACYL-CARRIER-PROTEIN] SYNTHASE III"/>
    <property type="match status" value="1"/>
</dbReference>
<comment type="domain">
    <text evidence="13">The last Arg residue of the ACP-binding site is essential for the weak association between ACP/AcpP and FabH.</text>
</comment>
<organism evidence="16 17">
    <name type="scientific">Francisella frigiditurris</name>
    <dbReference type="NCBI Taxonomy" id="1542390"/>
    <lineage>
        <taxon>Bacteria</taxon>
        <taxon>Pseudomonadati</taxon>
        <taxon>Pseudomonadota</taxon>
        <taxon>Gammaproteobacteria</taxon>
        <taxon>Thiotrichales</taxon>
        <taxon>Francisellaceae</taxon>
        <taxon>Francisella</taxon>
    </lineage>
</organism>
<evidence type="ECO:0000256" key="4">
    <source>
        <dbReference type="ARBA" id="ARBA00022490"/>
    </source>
</evidence>
<dbReference type="InterPro" id="IPR013747">
    <property type="entry name" value="ACP_syn_III_C"/>
</dbReference>
<evidence type="ECO:0000256" key="11">
    <source>
        <dbReference type="ARBA" id="ARBA00023315"/>
    </source>
</evidence>
<proteinExistence type="inferred from homology"/>
<dbReference type="HAMAP" id="MF_01815">
    <property type="entry name" value="FabH"/>
    <property type="match status" value="1"/>
</dbReference>
<keyword evidence="10 13" id="KW-0511">Multifunctional enzyme</keyword>
<dbReference type="PANTHER" id="PTHR34069">
    <property type="entry name" value="3-OXOACYL-[ACYL-CARRIER-PROTEIN] SYNTHASE 3"/>
    <property type="match status" value="1"/>
</dbReference>
<dbReference type="Pfam" id="PF08545">
    <property type="entry name" value="ACP_syn_III"/>
    <property type="match status" value="1"/>
</dbReference>
<evidence type="ECO:0000256" key="13">
    <source>
        <dbReference type="HAMAP-Rule" id="MF_01815"/>
    </source>
</evidence>
<dbReference type="EC" id="2.3.1.180" evidence="3 13"/>
<feature type="active site" evidence="13">
    <location>
        <position position="250"/>
    </location>
</feature>
<protein>
    <recommendedName>
        <fullName evidence="3 13">Beta-ketoacyl-[acyl-carrier-protein] synthase III</fullName>
        <shortName evidence="13">Beta-ketoacyl-ACP synthase III</shortName>
        <shortName evidence="13">KAS III</shortName>
        <ecNumber evidence="3 13">2.3.1.180</ecNumber>
    </recommendedName>
    <alternativeName>
        <fullName evidence="13">3-oxoacyl-[acyl-carrier-protein] synthase 3</fullName>
    </alternativeName>
    <alternativeName>
        <fullName evidence="13">3-oxoacyl-[acyl-carrier-protein] synthase III</fullName>
    </alternativeName>
</protein>
<dbReference type="FunFam" id="3.40.47.10:FF:000004">
    <property type="entry name" value="3-oxoacyl-[acyl-carrier-protein] synthase 3"/>
    <property type="match status" value="1"/>
</dbReference>
<name>A0A1J0KVX8_9GAMM</name>
<evidence type="ECO:0000259" key="15">
    <source>
        <dbReference type="Pfam" id="PF08545"/>
    </source>
</evidence>
<dbReference type="GO" id="GO:0033818">
    <property type="term" value="F:beta-ketoacyl-acyl-carrier-protein synthase III activity"/>
    <property type="evidence" value="ECO:0007669"/>
    <property type="project" value="UniProtKB-UniRule"/>
</dbReference>
<dbReference type="GO" id="GO:0044550">
    <property type="term" value="P:secondary metabolite biosynthetic process"/>
    <property type="evidence" value="ECO:0007669"/>
    <property type="project" value="TreeGrafter"/>
</dbReference>
<evidence type="ECO:0000256" key="9">
    <source>
        <dbReference type="ARBA" id="ARBA00023160"/>
    </source>
</evidence>
<evidence type="ECO:0000256" key="1">
    <source>
        <dbReference type="ARBA" id="ARBA00005194"/>
    </source>
</evidence>
<keyword evidence="7 13" id="KW-0276">Fatty acid metabolism</keyword>
<keyword evidence="17" id="KW-1185">Reference proteome</keyword>
<dbReference type="CDD" id="cd00830">
    <property type="entry name" value="KAS_III"/>
    <property type="match status" value="1"/>
</dbReference>
<comment type="similarity">
    <text evidence="2 13">Belongs to the thiolase-like superfamily. FabH family.</text>
</comment>
<comment type="catalytic activity">
    <reaction evidence="12">
        <text>malonyl-[ACP] + acetyl-CoA + H(+) = 3-oxobutanoyl-[ACP] + CO2 + CoA</text>
        <dbReference type="Rhea" id="RHEA:12080"/>
        <dbReference type="Rhea" id="RHEA-COMP:9623"/>
        <dbReference type="Rhea" id="RHEA-COMP:9625"/>
        <dbReference type="ChEBI" id="CHEBI:15378"/>
        <dbReference type="ChEBI" id="CHEBI:16526"/>
        <dbReference type="ChEBI" id="CHEBI:57287"/>
        <dbReference type="ChEBI" id="CHEBI:57288"/>
        <dbReference type="ChEBI" id="CHEBI:78449"/>
        <dbReference type="ChEBI" id="CHEBI:78450"/>
        <dbReference type="EC" id="2.3.1.180"/>
    </reaction>
    <physiologicalReaction direction="left-to-right" evidence="12">
        <dbReference type="Rhea" id="RHEA:12081"/>
    </physiologicalReaction>
</comment>
<dbReference type="Gene3D" id="3.40.47.10">
    <property type="match status" value="1"/>
</dbReference>
<feature type="domain" description="Beta-ketoacyl-[acyl-carrier-protein] synthase III N-terminal" evidence="15">
    <location>
        <begin position="108"/>
        <end position="185"/>
    </location>
</feature>
<keyword evidence="11 13" id="KW-0012">Acyltransferase</keyword>
<feature type="region of interest" description="ACP-binding" evidence="13">
    <location>
        <begin position="251"/>
        <end position="255"/>
    </location>
</feature>
<dbReference type="InterPro" id="IPR016039">
    <property type="entry name" value="Thiolase-like"/>
</dbReference>
<feature type="active site" evidence="13">
    <location>
        <position position="280"/>
    </location>
</feature>
<evidence type="ECO:0000256" key="6">
    <source>
        <dbReference type="ARBA" id="ARBA00022679"/>
    </source>
</evidence>
<dbReference type="GO" id="GO:0004315">
    <property type="term" value="F:3-oxoacyl-[acyl-carrier-protein] synthase activity"/>
    <property type="evidence" value="ECO:0007669"/>
    <property type="project" value="InterPro"/>
</dbReference>
<dbReference type="STRING" id="1542390.KX01_962"/>
<dbReference type="Pfam" id="PF08541">
    <property type="entry name" value="ACP_syn_III_C"/>
    <property type="match status" value="1"/>
</dbReference>
<dbReference type="InterPro" id="IPR004655">
    <property type="entry name" value="FabH"/>
</dbReference>
<dbReference type="GO" id="GO:0005737">
    <property type="term" value="C:cytoplasm"/>
    <property type="evidence" value="ECO:0007669"/>
    <property type="project" value="UniProtKB-SubCell"/>
</dbReference>
<evidence type="ECO:0000256" key="2">
    <source>
        <dbReference type="ARBA" id="ARBA00008642"/>
    </source>
</evidence>
<dbReference type="GO" id="GO:0006633">
    <property type="term" value="P:fatty acid biosynthetic process"/>
    <property type="evidence" value="ECO:0007669"/>
    <property type="project" value="UniProtKB-UniRule"/>
</dbReference>
<comment type="function">
    <text evidence="13">Catalyzes the condensation reaction of fatty acid synthesis by the addition to an acyl acceptor of two carbons from malonyl-ACP. Catalyzes the first condensation reaction which initiates fatty acid synthesis and may therefore play a role in governing the total rate of fatty acid production. Possesses both acetoacetyl-ACP synthase and acetyl transacylase activities. Its substrate specificity determines the biosynthesis of branched-chain and/or straight-chain of fatty acids.</text>
</comment>
<dbReference type="UniPathway" id="UPA00094"/>
<dbReference type="NCBIfam" id="NF006829">
    <property type="entry name" value="PRK09352.1"/>
    <property type="match status" value="1"/>
</dbReference>
<dbReference type="AlphaFoldDB" id="A0A1J0KVX8"/>
<evidence type="ECO:0000313" key="16">
    <source>
        <dbReference type="EMBL" id="APC97811.1"/>
    </source>
</evidence>
<dbReference type="InterPro" id="IPR013751">
    <property type="entry name" value="ACP_syn_III_N"/>
</dbReference>
<evidence type="ECO:0000256" key="5">
    <source>
        <dbReference type="ARBA" id="ARBA00022516"/>
    </source>
</evidence>
<keyword evidence="8 13" id="KW-0443">Lipid metabolism</keyword>
<evidence type="ECO:0000259" key="14">
    <source>
        <dbReference type="Pfam" id="PF08541"/>
    </source>
</evidence>
<evidence type="ECO:0000256" key="8">
    <source>
        <dbReference type="ARBA" id="ARBA00023098"/>
    </source>
</evidence>
<dbReference type="RefSeq" id="WP_071663893.1">
    <property type="nucleotide sequence ID" value="NZ_CP009654.1"/>
</dbReference>
<dbReference type="EMBL" id="CP009654">
    <property type="protein sequence ID" value="APC97811.1"/>
    <property type="molecule type" value="Genomic_DNA"/>
</dbReference>
<dbReference type="Proteomes" id="UP000182521">
    <property type="component" value="Chromosome"/>
</dbReference>